<dbReference type="SUPFAM" id="SSF46689">
    <property type="entry name" value="Homeodomain-like"/>
    <property type="match status" value="2"/>
</dbReference>
<keyword evidence="3" id="KW-0539">Nucleus</keyword>
<keyword evidence="2" id="KW-0238">DNA-binding</keyword>
<evidence type="ECO:0000256" key="2">
    <source>
        <dbReference type="ARBA" id="ARBA00023125"/>
    </source>
</evidence>
<dbReference type="Proteomes" id="UP000770661">
    <property type="component" value="Unassembled WGS sequence"/>
</dbReference>
<feature type="domain" description="HTH CENPB-type" evidence="5">
    <location>
        <begin position="78"/>
        <end position="159"/>
    </location>
</feature>
<dbReference type="OrthoDB" id="125347at2759"/>
<dbReference type="PANTHER" id="PTHR19303">
    <property type="entry name" value="TRANSPOSON"/>
    <property type="match status" value="1"/>
</dbReference>
<evidence type="ECO:0000256" key="1">
    <source>
        <dbReference type="ARBA" id="ARBA00004123"/>
    </source>
</evidence>
<gene>
    <name evidence="6" type="primary">TIGD1_3</name>
    <name evidence="6" type="ORF">GWK47_014306</name>
</gene>
<feature type="compositionally biased region" description="Polar residues" evidence="4">
    <location>
        <begin position="369"/>
        <end position="378"/>
    </location>
</feature>
<dbReference type="EMBL" id="JACEEZ010020613">
    <property type="protein sequence ID" value="KAG0714364.1"/>
    <property type="molecule type" value="Genomic_DNA"/>
</dbReference>
<feature type="compositionally biased region" description="Low complexity" evidence="4">
    <location>
        <begin position="357"/>
        <end position="368"/>
    </location>
</feature>
<accession>A0A8J5CL37</accession>
<dbReference type="PROSITE" id="PS51253">
    <property type="entry name" value="HTH_CENPB"/>
    <property type="match status" value="1"/>
</dbReference>
<dbReference type="Pfam" id="PF03221">
    <property type="entry name" value="HTH_Tnp_Tc5"/>
    <property type="match status" value="1"/>
</dbReference>
<evidence type="ECO:0000313" key="6">
    <source>
        <dbReference type="EMBL" id="KAG0714364.1"/>
    </source>
</evidence>
<dbReference type="AlphaFoldDB" id="A0A8J5CL37"/>
<dbReference type="PANTHER" id="PTHR19303:SF26">
    <property type="entry name" value="TIGGER TRANSPOSABLE ELEMENT-DERIVED PROTEIN 1"/>
    <property type="match status" value="1"/>
</dbReference>
<dbReference type="Gene3D" id="1.10.10.60">
    <property type="entry name" value="Homeodomain-like"/>
    <property type="match status" value="2"/>
</dbReference>
<feature type="region of interest" description="Disordered" evidence="4">
    <location>
        <begin position="336"/>
        <end position="394"/>
    </location>
</feature>
<evidence type="ECO:0000256" key="4">
    <source>
        <dbReference type="SAM" id="MobiDB-lite"/>
    </source>
</evidence>
<dbReference type="InterPro" id="IPR050863">
    <property type="entry name" value="CenT-Element_Derived"/>
</dbReference>
<protein>
    <submittedName>
        <fullName evidence="6">Tigger transposable element-derived protein 1</fullName>
    </submittedName>
</protein>
<name>A0A8J5CL37_CHIOP</name>
<dbReference type="GO" id="GO:0005634">
    <property type="term" value="C:nucleus"/>
    <property type="evidence" value="ECO:0007669"/>
    <property type="project" value="UniProtKB-SubCell"/>
</dbReference>
<dbReference type="InterPro" id="IPR006600">
    <property type="entry name" value="HTH_CenpB_DNA-bd_dom"/>
</dbReference>
<dbReference type="Pfam" id="PF04218">
    <property type="entry name" value="CENP-B_N"/>
    <property type="match status" value="1"/>
</dbReference>
<comment type="subcellular location">
    <subcellularLocation>
        <location evidence="1">Nucleus</location>
    </subcellularLocation>
</comment>
<keyword evidence="7" id="KW-1185">Reference proteome</keyword>
<evidence type="ECO:0000256" key="3">
    <source>
        <dbReference type="ARBA" id="ARBA00023242"/>
    </source>
</evidence>
<comment type="caution">
    <text evidence="6">The sequence shown here is derived from an EMBL/GenBank/DDBJ whole genome shotgun (WGS) entry which is preliminary data.</text>
</comment>
<evidence type="ECO:0000259" key="5">
    <source>
        <dbReference type="PROSITE" id="PS51253"/>
    </source>
</evidence>
<organism evidence="6 7">
    <name type="scientific">Chionoecetes opilio</name>
    <name type="common">Atlantic snow crab</name>
    <name type="synonym">Cancer opilio</name>
    <dbReference type="NCBI Taxonomy" id="41210"/>
    <lineage>
        <taxon>Eukaryota</taxon>
        <taxon>Metazoa</taxon>
        <taxon>Ecdysozoa</taxon>
        <taxon>Arthropoda</taxon>
        <taxon>Crustacea</taxon>
        <taxon>Multicrustacea</taxon>
        <taxon>Malacostraca</taxon>
        <taxon>Eumalacostraca</taxon>
        <taxon>Eucarida</taxon>
        <taxon>Decapoda</taxon>
        <taxon>Pleocyemata</taxon>
        <taxon>Brachyura</taxon>
        <taxon>Eubrachyura</taxon>
        <taxon>Majoidea</taxon>
        <taxon>Majidae</taxon>
        <taxon>Chionoecetes</taxon>
    </lineage>
</organism>
<reference evidence="6" key="1">
    <citation type="submission" date="2020-07" db="EMBL/GenBank/DDBJ databases">
        <title>The High-quality genome of the commercially important snow crab, Chionoecetes opilio.</title>
        <authorList>
            <person name="Jeong J.-H."/>
            <person name="Ryu S."/>
        </authorList>
    </citation>
    <scope>NUCLEOTIDE SEQUENCE</scope>
    <source>
        <strain evidence="6">MADBK_172401_WGS</strain>
        <tissue evidence="6">Digestive gland</tissue>
    </source>
</reference>
<dbReference type="InterPro" id="IPR007889">
    <property type="entry name" value="HTH_Psq"/>
</dbReference>
<dbReference type="InterPro" id="IPR009057">
    <property type="entry name" value="Homeodomain-like_sf"/>
</dbReference>
<evidence type="ECO:0000313" key="7">
    <source>
        <dbReference type="Proteomes" id="UP000770661"/>
    </source>
</evidence>
<dbReference type="SMART" id="SM00674">
    <property type="entry name" value="CENPB"/>
    <property type="match status" value="1"/>
</dbReference>
<proteinExistence type="predicted"/>
<dbReference type="GO" id="GO:0003677">
    <property type="term" value="F:DNA binding"/>
    <property type="evidence" value="ECO:0007669"/>
    <property type="project" value="UniProtKB-KW"/>
</dbReference>
<sequence>MSSKRSAPPTPGSSEKKRKVLSLAEKMDVLAVIDSGLGWSATGKKFGLHEATVRTIWKTREKIRQSVRESADVSSKVASVSRRDPLLEKMEKILNRWISEQVDQRKSNVDGVAIREKARSIYDHLAEKEPSGSSPAPGLYASHGWFHRFKQRFSLHNIARTVQHPTCSLTIKQAWDEVKPSTLNACWYALWPECVNDFNGFPAVTQQMKDIVDLAHTVGGEGFSDMTEEDVAELIDSHGAEPSVEEIIQMNEDDQAGDDADEDDDTETRPVFTIMKLRNLLREADNLTELFTDQDPIQERSIKFKRVVDEGLIPYKETLRSMEASACQKPITAFFKPSPASTPAKKHSTPATPPVTTPARQPVTPATPNTTSSMSSVSPIPLCGFDDPDDTDSE</sequence>